<dbReference type="UniPathway" id="UPA00063"/>
<keyword evidence="5 16" id="KW-0444">Lipid biosynthesis</keyword>
<evidence type="ECO:0000313" key="21">
    <source>
        <dbReference type="Proteomes" id="UP000092461"/>
    </source>
</evidence>
<evidence type="ECO:0000256" key="8">
    <source>
        <dbReference type="ARBA" id="ARBA00022955"/>
    </source>
</evidence>
<evidence type="ECO:0000256" key="2">
    <source>
        <dbReference type="ARBA" id="ARBA00008831"/>
    </source>
</evidence>
<keyword evidence="8 16" id="KW-0752">Steroid biosynthesis</keyword>
<name>A0A1B0CBF5_LUTLO</name>
<dbReference type="GO" id="GO:0005829">
    <property type="term" value="C:cytosol"/>
    <property type="evidence" value="ECO:0007669"/>
    <property type="project" value="InterPro"/>
</dbReference>
<evidence type="ECO:0000259" key="17">
    <source>
        <dbReference type="Pfam" id="PF18376"/>
    </source>
</evidence>
<dbReference type="EMBL" id="GITU01005518">
    <property type="protein sequence ID" value="MBC1174221.1"/>
    <property type="molecule type" value="Transcribed_RNA"/>
</dbReference>
<evidence type="ECO:0000256" key="13">
    <source>
        <dbReference type="ARBA" id="ARBA00023239"/>
    </source>
</evidence>
<dbReference type="GO" id="GO:0019287">
    <property type="term" value="P:isopentenyl diphosphate biosynthetic process, mevalonate pathway"/>
    <property type="evidence" value="ECO:0007669"/>
    <property type="project" value="UniProtKB-UniRule"/>
</dbReference>
<evidence type="ECO:0000256" key="10">
    <source>
        <dbReference type="ARBA" id="ARBA00023098"/>
    </source>
</evidence>
<evidence type="ECO:0000256" key="9">
    <source>
        <dbReference type="ARBA" id="ARBA00023011"/>
    </source>
</evidence>
<evidence type="ECO:0000256" key="16">
    <source>
        <dbReference type="RuleBase" id="RU363086"/>
    </source>
</evidence>
<comment type="function">
    <text evidence="1 16">Catalyzes the ATP dependent decarboxylation of (R)-5-diphosphomevalonate to form isopentenyl diphosphate (IPP). Functions in the mevalonate (MVA) pathway leading to isopentenyl diphosphate (IPP), a key precursor for the biosynthesis of isoprenoids and sterol synthesis.</text>
</comment>
<evidence type="ECO:0000259" key="18">
    <source>
        <dbReference type="Pfam" id="PF22700"/>
    </source>
</evidence>
<reference evidence="19" key="2">
    <citation type="journal article" date="2020" name="BMC">
        <title>Leishmania infection induces a limited differential gene expression in the sand fly midgut.</title>
        <authorList>
            <person name="Coutinho-Abreu I.V."/>
            <person name="Serafim T.D."/>
            <person name="Meneses C."/>
            <person name="Kamhawi S."/>
            <person name="Oliveira F."/>
            <person name="Valenzuela J.G."/>
        </authorList>
    </citation>
    <scope>NUCLEOTIDE SEQUENCE</scope>
    <source>
        <strain evidence="19">Jacobina</strain>
        <tissue evidence="19">Midgut</tissue>
    </source>
</reference>
<dbReference type="Gene3D" id="3.30.230.10">
    <property type="match status" value="1"/>
</dbReference>
<dbReference type="EnsemblMetazoa" id="LLOJ001454-RA">
    <property type="protein sequence ID" value="LLOJ001454-PA"/>
    <property type="gene ID" value="LLOJ001454"/>
</dbReference>
<sequence length="388" mass="42601">METATCTAPVNIAVIKYWGKRDEKLLLPINDSVSVTLSEMYAKTTIAASPNFSKNRLWLNGQEQTFDSPRIINVLRQFQEEVKKSGAQGEKYSWNIHICSENNFPTAAGLASSAAGYACLVYTLATLYGLQDKIELSSIARVGSGSACRSVFGGFVQWEAGIRADGADSVAVQLAPATHWPDLEILILVVSDNKKKTSSTGGMERSVKTSPLIDYRAKQIVPGRVEKISKAIQERDFDTFANITMQDSNQFHAICLDTFPPCVYLNDVSHAIIDVIHRLNEASGKITAAYTFDAGPNACLYLMRQDVPHVLNVIKRAFPSDRDHAPDYIKGIPVADQPIPETVAKKMNLEPIGQNLLKYIIHTRVGEGPQILPPSESLLTNSGLPKNH</sequence>
<dbReference type="FunFam" id="3.30.230.10:FF:000080">
    <property type="entry name" value="Diphosphomevalonate decarboxylase"/>
    <property type="match status" value="1"/>
</dbReference>
<feature type="domain" description="Diphosphomevalonate decarboxylase-like N-terminal" evidence="18">
    <location>
        <begin position="8"/>
        <end position="171"/>
    </location>
</feature>
<dbReference type="InterPro" id="IPR041431">
    <property type="entry name" value="Mvd1_C"/>
</dbReference>
<dbReference type="PIRSF" id="PIRSF015950">
    <property type="entry name" value="Mev_P_decrbx"/>
    <property type="match status" value="1"/>
</dbReference>
<dbReference type="Gene3D" id="3.30.70.890">
    <property type="entry name" value="GHMP kinase, C-terminal domain"/>
    <property type="match status" value="1"/>
</dbReference>
<dbReference type="AlphaFoldDB" id="A0A1B0CBF5"/>
<evidence type="ECO:0000256" key="12">
    <source>
        <dbReference type="ARBA" id="ARBA00023221"/>
    </source>
</evidence>
<evidence type="ECO:0000313" key="20">
    <source>
        <dbReference type="EnsemblMetazoa" id="LLOJ001454-PA"/>
    </source>
</evidence>
<keyword evidence="6 15" id="KW-0547">Nucleotide-binding</keyword>
<organism evidence="20 21">
    <name type="scientific">Lutzomyia longipalpis</name>
    <name type="common">Sand fly</name>
    <dbReference type="NCBI Taxonomy" id="7200"/>
    <lineage>
        <taxon>Eukaryota</taxon>
        <taxon>Metazoa</taxon>
        <taxon>Ecdysozoa</taxon>
        <taxon>Arthropoda</taxon>
        <taxon>Hexapoda</taxon>
        <taxon>Insecta</taxon>
        <taxon>Pterygota</taxon>
        <taxon>Neoptera</taxon>
        <taxon>Endopterygota</taxon>
        <taxon>Diptera</taxon>
        <taxon>Nematocera</taxon>
        <taxon>Psychodoidea</taxon>
        <taxon>Psychodidae</taxon>
        <taxon>Lutzomyia</taxon>
        <taxon>Lutzomyia</taxon>
    </lineage>
</organism>
<dbReference type="InterPro" id="IPR020568">
    <property type="entry name" value="Ribosomal_Su5_D2-typ_SF"/>
</dbReference>
<reference evidence="20" key="3">
    <citation type="submission" date="2020-05" db="UniProtKB">
        <authorList>
            <consortium name="EnsemblMetazoa"/>
        </authorList>
    </citation>
    <scope>IDENTIFICATION</scope>
    <source>
        <strain evidence="20">Jacobina</strain>
    </source>
</reference>
<evidence type="ECO:0000256" key="1">
    <source>
        <dbReference type="ARBA" id="ARBA00003812"/>
    </source>
</evidence>
<comment type="pathway">
    <text evidence="16">Steroid biosynthesis; cholesterol biosynthesis.</text>
</comment>
<reference evidence="21" key="1">
    <citation type="submission" date="2012-05" db="EMBL/GenBank/DDBJ databases">
        <title>Whole Genome Assembly of Lutzomyia longipalpis.</title>
        <authorList>
            <person name="Richards S."/>
            <person name="Qu C."/>
            <person name="Dillon R."/>
            <person name="Worley K."/>
            <person name="Scherer S."/>
            <person name="Batterton M."/>
            <person name="Taylor A."/>
            <person name="Hawes A."/>
            <person name="Hernandez B."/>
            <person name="Kovar C."/>
            <person name="Mandapat C."/>
            <person name="Pham C."/>
            <person name="Qu C."/>
            <person name="Jing C."/>
            <person name="Bess C."/>
            <person name="Bandaranaike D."/>
            <person name="Ngo D."/>
            <person name="Ongeri F."/>
            <person name="Arias F."/>
            <person name="Lara F."/>
            <person name="Weissenberger G."/>
            <person name="Kamau G."/>
            <person name="Han H."/>
            <person name="Shen H."/>
            <person name="Dinh H."/>
            <person name="Khalil I."/>
            <person name="Jones J."/>
            <person name="Shafer J."/>
            <person name="Jayaseelan J."/>
            <person name="Quiroz J."/>
            <person name="Blankenburg K."/>
            <person name="Nguyen L."/>
            <person name="Jackson L."/>
            <person name="Francisco L."/>
            <person name="Tang L.-Y."/>
            <person name="Pu L.-L."/>
            <person name="Perales L."/>
            <person name="Lorensuhewa L."/>
            <person name="Munidasa M."/>
            <person name="Coyle M."/>
            <person name="Taylor M."/>
            <person name="Puazo M."/>
            <person name="Firestine M."/>
            <person name="Scheel M."/>
            <person name="Javaid M."/>
            <person name="Wang M."/>
            <person name="Li M."/>
            <person name="Tabassum N."/>
            <person name="Saada N."/>
            <person name="Osuji N."/>
            <person name="Aqrawi P."/>
            <person name="Fu Q."/>
            <person name="Thornton R."/>
            <person name="Raj R."/>
            <person name="Goodspeed R."/>
            <person name="Mata R."/>
            <person name="Najjar R."/>
            <person name="Gubbala S."/>
            <person name="Lee S."/>
            <person name="Denson S."/>
            <person name="Patil S."/>
            <person name="Macmil S."/>
            <person name="Qi S."/>
            <person name="Matskevitch T."/>
            <person name="Palculict T."/>
            <person name="Mathew T."/>
            <person name="Vee V."/>
            <person name="Velamala V."/>
            <person name="Korchina V."/>
            <person name="Cai W."/>
            <person name="Liu W."/>
            <person name="Dai W."/>
            <person name="Zou X."/>
            <person name="Zhu Y."/>
            <person name="Zhang Y."/>
            <person name="Wu Y.-Q."/>
            <person name="Xin Y."/>
            <person name="Nazarath L."/>
            <person name="Kovar C."/>
            <person name="Han Y."/>
            <person name="Muzny D."/>
            <person name="Gibbs R."/>
        </authorList>
    </citation>
    <scope>NUCLEOTIDE SEQUENCE [LARGE SCALE GENOMIC DNA]</scope>
    <source>
        <strain evidence="21">Jacobina</strain>
    </source>
</reference>
<keyword evidence="7 15" id="KW-0067">ATP-binding</keyword>
<evidence type="ECO:0000256" key="7">
    <source>
        <dbReference type="ARBA" id="ARBA00022840"/>
    </source>
</evidence>
<dbReference type="EC" id="4.1.1.33" evidence="3 15"/>
<evidence type="ECO:0000313" key="19">
    <source>
        <dbReference type="EMBL" id="MBC1174221.1"/>
    </source>
</evidence>
<dbReference type="InterPro" id="IPR053859">
    <property type="entry name" value="MVD-like_N"/>
</dbReference>
<keyword evidence="10 15" id="KW-0443">Lipid metabolism</keyword>
<evidence type="ECO:0000256" key="5">
    <source>
        <dbReference type="ARBA" id="ARBA00022516"/>
    </source>
</evidence>
<dbReference type="VEuPathDB" id="VectorBase:LLOJ001454"/>
<evidence type="ECO:0000256" key="15">
    <source>
        <dbReference type="PIRNR" id="PIRNR015950"/>
    </source>
</evidence>
<keyword evidence="9 16" id="KW-0756">Sterol biosynthesis</keyword>
<keyword evidence="21" id="KW-1185">Reference proteome</keyword>
<dbReference type="FunFam" id="3.30.70.890:FF:000005">
    <property type="entry name" value="Diphosphomevalonate decarboxylase"/>
    <property type="match status" value="1"/>
</dbReference>
<keyword evidence="16" id="KW-0152">Cholesterol biosynthesis</keyword>
<dbReference type="PANTHER" id="PTHR10977">
    <property type="entry name" value="DIPHOSPHOMEVALONATE DECARBOXYLASE"/>
    <property type="match status" value="1"/>
</dbReference>
<comment type="similarity">
    <text evidence="2 15 16">Belongs to the diphosphomevalonate decarboxylase family.</text>
</comment>
<feature type="domain" description="Mvd1 C-terminal" evidence="17">
    <location>
        <begin position="185"/>
        <end position="372"/>
    </location>
</feature>
<evidence type="ECO:0000256" key="6">
    <source>
        <dbReference type="ARBA" id="ARBA00022741"/>
    </source>
</evidence>
<dbReference type="Pfam" id="PF18376">
    <property type="entry name" value="MDD_C"/>
    <property type="match status" value="1"/>
</dbReference>
<dbReference type="VEuPathDB" id="VectorBase:LLONM1_002822"/>
<dbReference type="SUPFAM" id="SSF55060">
    <property type="entry name" value="GHMP Kinase, C-terminal domain"/>
    <property type="match status" value="1"/>
</dbReference>
<evidence type="ECO:0000256" key="14">
    <source>
        <dbReference type="ARBA" id="ARBA00048154"/>
    </source>
</evidence>
<dbReference type="GO" id="GO:0005524">
    <property type="term" value="F:ATP binding"/>
    <property type="evidence" value="ECO:0007669"/>
    <property type="project" value="UniProtKB-UniRule"/>
</dbReference>
<keyword evidence="13 15" id="KW-0456">Lyase</keyword>
<accession>A0A1B0CBF5</accession>
<dbReference type="InterPro" id="IPR036554">
    <property type="entry name" value="GHMP_kinase_C_sf"/>
</dbReference>
<dbReference type="NCBIfam" id="TIGR01240">
    <property type="entry name" value="mevDPdecarb"/>
    <property type="match status" value="1"/>
</dbReference>
<comment type="catalytic activity">
    <reaction evidence="14 15 16">
        <text>(R)-5-diphosphomevalonate + ATP = isopentenyl diphosphate + ADP + phosphate + CO2</text>
        <dbReference type="Rhea" id="RHEA:23732"/>
        <dbReference type="ChEBI" id="CHEBI:16526"/>
        <dbReference type="ChEBI" id="CHEBI:30616"/>
        <dbReference type="ChEBI" id="CHEBI:43474"/>
        <dbReference type="ChEBI" id="CHEBI:57557"/>
        <dbReference type="ChEBI" id="CHEBI:128769"/>
        <dbReference type="ChEBI" id="CHEBI:456216"/>
        <dbReference type="EC" id="4.1.1.33"/>
    </reaction>
</comment>
<dbReference type="EMBL" id="AJWK01005106">
    <property type="status" value="NOT_ANNOTATED_CDS"/>
    <property type="molecule type" value="Genomic_DNA"/>
</dbReference>
<dbReference type="InterPro" id="IPR005935">
    <property type="entry name" value="Mev_decarb"/>
</dbReference>
<evidence type="ECO:0000256" key="3">
    <source>
        <dbReference type="ARBA" id="ARBA00012296"/>
    </source>
</evidence>
<protein>
    <recommendedName>
        <fullName evidence="4 15">Diphosphomevalonate decarboxylase</fullName>
        <ecNumber evidence="3 15">4.1.1.33</ecNumber>
    </recommendedName>
</protein>
<keyword evidence="11 16" id="KW-1207">Sterol metabolism</keyword>
<dbReference type="Pfam" id="PF22700">
    <property type="entry name" value="MVD-like_N"/>
    <property type="match status" value="1"/>
</dbReference>
<evidence type="ECO:0000256" key="11">
    <source>
        <dbReference type="ARBA" id="ARBA00023166"/>
    </source>
</evidence>
<evidence type="ECO:0000256" key="4">
    <source>
        <dbReference type="ARBA" id="ARBA00019335"/>
    </source>
</evidence>
<dbReference type="PANTHER" id="PTHR10977:SF3">
    <property type="entry name" value="DIPHOSPHOMEVALONATE DECARBOXYLASE"/>
    <property type="match status" value="1"/>
</dbReference>
<dbReference type="InterPro" id="IPR029765">
    <property type="entry name" value="Mev_diP_decarb"/>
</dbReference>
<dbReference type="InterPro" id="IPR014721">
    <property type="entry name" value="Ribsml_uS5_D2-typ_fold_subgr"/>
</dbReference>
<proteinExistence type="inferred from homology"/>
<dbReference type="GO" id="GO:0006695">
    <property type="term" value="P:cholesterol biosynthetic process"/>
    <property type="evidence" value="ECO:0007669"/>
    <property type="project" value="UniProtKB-UniPathway"/>
</dbReference>
<dbReference type="GO" id="GO:0004163">
    <property type="term" value="F:diphosphomevalonate decarboxylase activity"/>
    <property type="evidence" value="ECO:0007669"/>
    <property type="project" value="UniProtKB-UniRule"/>
</dbReference>
<dbReference type="Proteomes" id="UP000092461">
    <property type="component" value="Unassembled WGS sequence"/>
</dbReference>
<keyword evidence="16" id="KW-0153">Cholesterol metabolism</keyword>
<dbReference type="SUPFAM" id="SSF54211">
    <property type="entry name" value="Ribosomal protein S5 domain 2-like"/>
    <property type="match status" value="1"/>
</dbReference>
<keyword evidence="12 16" id="KW-0753">Steroid metabolism</keyword>
<dbReference type="EMBL" id="AJWK01005107">
    <property type="status" value="NOT_ANNOTATED_CDS"/>
    <property type="molecule type" value="Genomic_DNA"/>
</dbReference>